<evidence type="ECO:0000313" key="2">
    <source>
        <dbReference type="EMBL" id="CAD1844373.1"/>
    </source>
</evidence>
<protein>
    <submittedName>
        <fullName evidence="2">Uncharacterized protein</fullName>
    </submittedName>
</protein>
<dbReference type="EMBL" id="LR862137">
    <property type="protein sequence ID" value="CAD1844373.1"/>
    <property type="molecule type" value="Genomic_DNA"/>
</dbReference>
<name>A0A6V7QMK7_ANACO</name>
<feature type="compositionally biased region" description="Pro residues" evidence="1">
    <location>
        <begin position="94"/>
        <end position="105"/>
    </location>
</feature>
<organism evidence="2">
    <name type="scientific">Ananas comosus var. bracteatus</name>
    <name type="common">red pineapple</name>
    <dbReference type="NCBI Taxonomy" id="296719"/>
    <lineage>
        <taxon>Eukaryota</taxon>
        <taxon>Viridiplantae</taxon>
        <taxon>Streptophyta</taxon>
        <taxon>Embryophyta</taxon>
        <taxon>Tracheophyta</taxon>
        <taxon>Spermatophyta</taxon>
        <taxon>Magnoliopsida</taxon>
        <taxon>Liliopsida</taxon>
        <taxon>Poales</taxon>
        <taxon>Bromeliaceae</taxon>
        <taxon>Bromelioideae</taxon>
        <taxon>Ananas</taxon>
    </lineage>
</organism>
<feature type="region of interest" description="Disordered" evidence="1">
    <location>
        <begin position="69"/>
        <end position="105"/>
    </location>
</feature>
<evidence type="ECO:0000256" key="1">
    <source>
        <dbReference type="SAM" id="MobiDB-lite"/>
    </source>
</evidence>
<reference evidence="2" key="1">
    <citation type="submission" date="2020-07" db="EMBL/GenBank/DDBJ databases">
        <authorList>
            <person name="Lin J."/>
        </authorList>
    </citation>
    <scope>NUCLEOTIDE SEQUENCE</scope>
</reference>
<sequence>MASTTPPSPTRTTSTSPTMRKPKRSLSLSLSLLFLFSFLALSFLVFILCFDLRILCFFPNSPIPISPPPPPLLNPKTPKVPTFTHAPHMGFAPPQIPAPNPPPQIPPPQSPLAPIPHQGHRIPSRVLPESPLLHDLALPRRRIRAQGAIRGAGPLPIA</sequence>
<accession>A0A6V7QMK7</accession>
<dbReference type="AlphaFoldDB" id="A0A6V7QMK7"/>
<feature type="compositionally biased region" description="Low complexity" evidence="1">
    <location>
        <begin position="1"/>
        <end position="18"/>
    </location>
</feature>
<gene>
    <name evidence="2" type="ORF">CB5_LOCUS27584</name>
</gene>
<proteinExistence type="predicted"/>
<feature type="region of interest" description="Disordered" evidence="1">
    <location>
        <begin position="1"/>
        <end position="22"/>
    </location>
</feature>